<sequence>MTNTNELDIRLRAFINAPDNFLDGVALVNAFHQYPVWAAKKPYAIEIEGVRVFPVFTDKDDMATFKEEQKSAQAQYWVERSALTVLEEAVHAGAAGLGFNLKKKGDFGNSTVFKAADMIQFMNNYTTILNTLMSDDNSAADTLDRIYLVPAFVYPKEEEHYYDRLFPTMSTPEGKRYVPAFSNLQSFAKWYNQEEFGGLFRKSGGVILTWKIADIYQPRNGNNDIDETFGVAIDPFDDQQILVDWSDIDT</sequence>
<name>A0A380JV58_9STRE</name>
<proteinExistence type="predicted"/>
<reference evidence="1 2" key="1">
    <citation type="submission" date="2018-06" db="EMBL/GenBank/DDBJ databases">
        <authorList>
            <consortium name="Pathogen Informatics"/>
            <person name="Doyle S."/>
        </authorList>
    </citation>
    <scope>NUCLEOTIDE SEQUENCE [LARGE SCALE GENOMIC DNA]</scope>
    <source>
        <strain evidence="1 2">NCTC12092</strain>
    </source>
</reference>
<keyword evidence="1" id="KW-0548">Nucleotidyltransferase</keyword>
<dbReference type="EC" id="2.7.7.8" evidence="1"/>
<evidence type="ECO:0000313" key="1">
    <source>
        <dbReference type="EMBL" id="SUN49198.1"/>
    </source>
</evidence>
<dbReference type="GO" id="GO:0004654">
    <property type="term" value="F:polyribonucleotide nucleotidyltransferase activity"/>
    <property type="evidence" value="ECO:0007669"/>
    <property type="project" value="UniProtKB-EC"/>
</dbReference>
<evidence type="ECO:0000313" key="2">
    <source>
        <dbReference type="Proteomes" id="UP000254461"/>
    </source>
</evidence>
<dbReference type="Proteomes" id="UP000254461">
    <property type="component" value="Unassembled WGS sequence"/>
</dbReference>
<dbReference type="EMBL" id="UHFF01000002">
    <property type="protein sequence ID" value="SUN49198.1"/>
    <property type="molecule type" value="Genomic_DNA"/>
</dbReference>
<gene>
    <name evidence="1" type="ORF">NCTC12092_01793</name>
</gene>
<dbReference type="AlphaFoldDB" id="A0A380JV58"/>
<keyword evidence="1" id="KW-0808">Transferase</keyword>
<organism evidence="1 2">
    <name type="scientific">Streptococcus equi subsp. equi</name>
    <dbReference type="NCBI Taxonomy" id="148942"/>
    <lineage>
        <taxon>Bacteria</taxon>
        <taxon>Bacillati</taxon>
        <taxon>Bacillota</taxon>
        <taxon>Bacilli</taxon>
        <taxon>Lactobacillales</taxon>
        <taxon>Streptococcaceae</taxon>
        <taxon>Streptococcus</taxon>
    </lineage>
</organism>
<protein>
    <submittedName>
        <fullName evidence="1">Polynucleotide phosphorylase/polyadenylase</fullName>
        <ecNumber evidence="1">2.7.7.8</ecNumber>
    </submittedName>
</protein>
<dbReference type="RefSeq" id="WP_115251342.1">
    <property type="nucleotide sequence ID" value="NZ_UHFF01000002.1"/>
</dbReference>
<accession>A0A380JV58</accession>